<name>A0A8S5UXX8_9CAUD</name>
<proteinExistence type="predicted"/>
<reference evidence="1" key="1">
    <citation type="journal article" date="2021" name="Proc. Natl. Acad. Sci. U.S.A.">
        <title>A Catalog of Tens of Thousands of Viruses from Human Metagenomes Reveals Hidden Associations with Chronic Diseases.</title>
        <authorList>
            <person name="Tisza M.J."/>
            <person name="Buck C.B."/>
        </authorList>
    </citation>
    <scope>NUCLEOTIDE SEQUENCE</scope>
    <source>
        <strain evidence="1">Ct7113</strain>
    </source>
</reference>
<dbReference type="EMBL" id="BK016164">
    <property type="protein sequence ID" value="DAF99343.1"/>
    <property type="molecule type" value="Genomic_DNA"/>
</dbReference>
<evidence type="ECO:0000313" key="1">
    <source>
        <dbReference type="EMBL" id="DAF99343.1"/>
    </source>
</evidence>
<accession>A0A8S5UXX8</accession>
<protein>
    <submittedName>
        <fullName evidence="1">Uncharacterized protein</fullName>
    </submittedName>
</protein>
<sequence length="256" mass="29286">MANGYWVIRTYTAGAVGEKIKYWVPGEKPTKSERKIKSDIKQVQRNEANAEKALARLIHANFTPRDYLLQFSYTEEALEKLCAGERTEEELFEAADHQLKLWAKRTRRACKALGIPFRYIPFTSDLDGKTGEVVRVHHHIIVNAEAAEIALEKWSAGSTHREHLYDQVDQTPLAHYLLAQVRHRPNEKKYSPSRNLIVPQPKDRIAVSGAELQVPRGGQLLLRAGWMPGMPQYIRYIVPEVGKIRRGEAPPEKTRE</sequence>
<organism evidence="1">
    <name type="scientific">Myoviridae sp. ct7113</name>
    <dbReference type="NCBI Taxonomy" id="2825037"/>
    <lineage>
        <taxon>Viruses</taxon>
        <taxon>Duplodnaviria</taxon>
        <taxon>Heunggongvirae</taxon>
        <taxon>Uroviricota</taxon>
        <taxon>Caudoviricetes</taxon>
    </lineage>
</organism>